<accession>V5NLC4</accession>
<dbReference type="AlphaFoldDB" id="V5NLC4"/>
<evidence type="ECO:0000313" key="1">
    <source>
        <dbReference type="EMBL" id="AHA88998.1"/>
    </source>
</evidence>
<evidence type="ECO:0008006" key="3">
    <source>
        <dbReference type="Google" id="ProtNLM"/>
    </source>
</evidence>
<sequence length="159" mass="18486">MLQKKAGLILAVIFGFAVFFSGCKSDYAKKKIKEIIKEKGIKKKIKEEETIKKEKIKEKIREAFDEKLPKKPPIDLRMTFGYNPYWISIISNVGSITIMSAKINRGNCDNDGFPYFKINKTLRFGDSYQFYILPFRCQHIKEVSIKTDKGTWDFGIGRR</sequence>
<reference evidence="1 2" key="1">
    <citation type="journal article" date="2013" name="PLoS ONE">
        <title>Helicobacter pylori genomic microevolution during naturally occurring transmission between adults.</title>
        <authorList>
            <person name="Linz B."/>
            <person name="Windsor H.M."/>
            <person name="Gajewski J.P."/>
            <person name="Hake C.M."/>
            <person name="Drautz D.I."/>
            <person name="Schuster S.C."/>
            <person name="Marshall B.J."/>
        </authorList>
    </citation>
    <scope>NUCLEOTIDE SEQUENCE [LARGE SCALE GENOMIC DNA]</scope>
    <source>
        <strain evidence="1 2">BM012S</strain>
    </source>
</reference>
<dbReference type="Proteomes" id="UP000018543">
    <property type="component" value="Chromosome"/>
</dbReference>
<dbReference type="PROSITE" id="PS51257">
    <property type="entry name" value="PROKAR_LIPOPROTEIN"/>
    <property type="match status" value="1"/>
</dbReference>
<proteinExistence type="predicted"/>
<dbReference type="PATRIC" id="fig|1407463.3.peg.44"/>
<name>V5NLC4_HELPX</name>
<protein>
    <recommendedName>
        <fullName evidence="3">Lipoprotein</fullName>
    </recommendedName>
</protein>
<dbReference type="HOGENOM" id="CLU_1658407_0_0_7"/>
<organism evidence="1 2">
    <name type="scientific">Helicobacter pylori BM012S</name>
    <dbReference type="NCBI Taxonomy" id="1407463"/>
    <lineage>
        <taxon>Bacteria</taxon>
        <taxon>Pseudomonadati</taxon>
        <taxon>Campylobacterota</taxon>
        <taxon>Epsilonproteobacteria</taxon>
        <taxon>Campylobacterales</taxon>
        <taxon>Helicobacteraceae</taxon>
        <taxon>Helicobacter</taxon>
    </lineage>
</organism>
<dbReference type="EMBL" id="CP006889">
    <property type="protein sequence ID" value="AHA88998.1"/>
    <property type="molecule type" value="Genomic_DNA"/>
</dbReference>
<gene>
    <name evidence="1" type="ORF">U064_0046</name>
</gene>
<dbReference type="KEGG" id="hez:U064_0046"/>
<evidence type="ECO:0000313" key="2">
    <source>
        <dbReference type="Proteomes" id="UP000018543"/>
    </source>
</evidence>